<evidence type="ECO:0000313" key="2">
    <source>
        <dbReference type="EMBL" id="GFR96809.1"/>
    </source>
</evidence>
<proteinExistence type="predicted"/>
<feature type="compositionally biased region" description="Acidic residues" evidence="1">
    <location>
        <begin position="256"/>
        <end position="266"/>
    </location>
</feature>
<feature type="region of interest" description="Disordered" evidence="1">
    <location>
        <begin position="241"/>
        <end position="309"/>
    </location>
</feature>
<dbReference type="Proteomes" id="UP000762676">
    <property type="component" value="Unassembled WGS sequence"/>
</dbReference>
<evidence type="ECO:0000313" key="3">
    <source>
        <dbReference type="Proteomes" id="UP000762676"/>
    </source>
</evidence>
<evidence type="ECO:0000256" key="1">
    <source>
        <dbReference type="SAM" id="MobiDB-lite"/>
    </source>
</evidence>
<feature type="compositionally biased region" description="Basic and acidic residues" evidence="1">
    <location>
        <begin position="90"/>
        <end position="106"/>
    </location>
</feature>
<dbReference type="EMBL" id="BMAT01012675">
    <property type="protein sequence ID" value="GFR96809.1"/>
    <property type="molecule type" value="Genomic_DNA"/>
</dbReference>
<feature type="compositionally biased region" description="Basic and acidic residues" evidence="1">
    <location>
        <begin position="241"/>
        <end position="252"/>
    </location>
</feature>
<sequence>MDVSKQKSGIPVPQGTKKGKNGSAGNTERAEHDDQQIQTSARGKAAAQNPLAPAMTKKKTAKKNQMSESWADVKIESQSQKMKNQSQTDSSRRKEDIERQLQEAEKQIGALSEIIEKREKMLEDERSDAQKKFNELEDRLMDQEGVLAEHGIDPVSGQKVSGNDEDNKKLETTKKITKKTVHAMRAKLQEMNRQTESFLADIENTMQYLGSLEDASDRAGPFSEETQEMIARIANDEEAIKKVYDENKEPVKASDGGEESDEEVDSGEEKGGGDGSQFFITGAADVEKVVDDDGDDGSQVDTTGAKEMD</sequence>
<gene>
    <name evidence="2" type="ORF">ElyMa_006308100</name>
</gene>
<accession>A0AAV4HGN1</accession>
<dbReference type="AlphaFoldDB" id="A0AAV4HGN1"/>
<comment type="caution">
    <text evidence="2">The sequence shown here is derived from an EMBL/GenBank/DDBJ whole genome shotgun (WGS) entry which is preliminary data.</text>
</comment>
<feature type="compositionally biased region" description="Basic and acidic residues" evidence="1">
    <location>
        <begin position="165"/>
        <end position="174"/>
    </location>
</feature>
<protein>
    <submittedName>
        <fullName evidence="2">Uncharacterized protein</fullName>
    </submittedName>
</protein>
<name>A0AAV4HGN1_9GAST</name>
<feature type="compositionally biased region" description="Polar residues" evidence="1">
    <location>
        <begin position="76"/>
        <end position="89"/>
    </location>
</feature>
<reference evidence="2 3" key="1">
    <citation type="journal article" date="2021" name="Elife">
        <title>Chloroplast acquisition without the gene transfer in kleptoplastic sea slugs, Plakobranchus ocellatus.</title>
        <authorList>
            <person name="Maeda T."/>
            <person name="Takahashi S."/>
            <person name="Yoshida T."/>
            <person name="Shimamura S."/>
            <person name="Takaki Y."/>
            <person name="Nagai Y."/>
            <person name="Toyoda A."/>
            <person name="Suzuki Y."/>
            <person name="Arimoto A."/>
            <person name="Ishii H."/>
            <person name="Satoh N."/>
            <person name="Nishiyama T."/>
            <person name="Hasebe M."/>
            <person name="Maruyama T."/>
            <person name="Minagawa J."/>
            <person name="Obokata J."/>
            <person name="Shigenobu S."/>
        </authorList>
    </citation>
    <scope>NUCLEOTIDE SEQUENCE [LARGE SCALE GENOMIC DNA]</scope>
</reference>
<feature type="region of interest" description="Disordered" evidence="1">
    <location>
        <begin position="149"/>
        <end position="176"/>
    </location>
</feature>
<organism evidence="2 3">
    <name type="scientific">Elysia marginata</name>
    <dbReference type="NCBI Taxonomy" id="1093978"/>
    <lineage>
        <taxon>Eukaryota</taxon>
        <taxon>Metazoa</taxon>
        <taxon>Spiralia</taxon>
        <taxon>Lophotrochozoa</taxon>
        <taxon>Mollusca</taxon>
        <taxon>Gastropoda</taxon>
        <taxon>Heterobranchia</taxon>
        <taxon>Euthyneura</taxon>
        <taxon>Panpulmonata</taxon>
        <taxon>Sacoglossa</taxon>
        <taxon>Placobranchoidea</taxon>
        <taxon>Plakobranchidae</taxon>
        <taxon>Elysia</taxon>
    </lineage>
</organism>
<keyword evidence="3" id="KW-1185">Reference proteome</keyword>
<feature type="region of interest" description="Disordered" evidence="1">
    <location>
        <begin position="1"/>
        <end position="107"/>
    </location>
</feature>